<feature type="repeat" description="WD" evidence="5">
    <location>
        <begin position="382"/>
        <end position="423"/>
    </location>
</feature>
<feature type="repeat" description="WD" evidence="5">
    <location>
        <begin position="551"/>
        <end position="592"/>
    </location>
</feature>
<dbReference type="PROSITE" id="PS50294">
    <property type="entry name" value="WD_REPEATS_REGION"/>
    <property type="match status" value="5"/>
</dbReference>
<dbReference type="InterPro" id="IPR036322">
    <property type="entry name" value="WD40_repeat_dom_sf"/>
</dbReference>
<dbReference type="InterPro" id="IPR020472">
    <property type="entry name" value="WD40_PAC1"/>
</dbReference>
<dbReference type="EMBL" id="CP003940">
    <property type="protein sequence ID" value="AFZ46525.1"/>
    <property type="molecule type" value="Genomic_DNA"/>
</dbReference>
<dbReference type="PRINTS" id="PR00320">
    <property type="entry name" value="GPROTEINBRPT"/>
</dbReference>
<evidence type="ECO:0000256" key="2">
    <source>
        <dbReference type="ARBA" id="ARBA00022574"/>
    </source>
</evidence>
<feature type="repeat" description="WD" evidence="5">
    <location>
        <begin position="341"/>
        <end position="381"/>
    </location>
</feature>
<feature type="repeat" description="WD" evidence="5">
    <location>
        <begin position="509"/>
        <end position="550"/>
    </location>
</feature>
<feature type="repeat" description="WD" evidence="5">
    <location>
        <begin position="635"/>
        <end position="667"/>
    </location>
</feature>
<feature type="region of interest" description="Disordered" evidence="6">
    <location>
        <begin position="717"/>
        <end position="736"/>
    </location>
</feature>
<keyword evidence="2 5" id="KW-0853">WD repeat</keyword>
<dbReference type="BioCyc" id="CSTA292563:G1353-552-MONOMER"/>
<sequence length="736" mass="83166">MDTEKLTKLESKLYSEIPLLGDRIRQQAIKELSTIKTPQSIEILTKALIFSEDKNVRNGVLNTLRQIKLQDKSLINAVCQLWADNREIELTKLIKLKGWVAYQPLSLRVLTAVCLGWQGILEEENKIEVVEILLNLLNDKDKDIAEKAREWLLSLKDEDLQAHVCRLASEENNQDALDIAVEVNYRPVEPSQSALFYYFTQQWERYQEIDPNYALLEEIYYTASEDLQTRIDSHGIGLKRLEWLWMILGGKEGRRVESISADRWKRILDVLASGRNWDILWQLVTVVPVRWSREIVKTLKNNRWLPDAPEEKGVFNDILNFTLKIKGKSIPQGKLVRCVYTYDHENKISAIALTPDNKILISAGGEEIKLWHTHTGEQITSLKRHIKGVTTLALSDDGITLASGSRDKTVSVWRIPEGNNLTNLSANAASVWSLSMTSDCKLIASASYREIRLWQYPSGKLYKTLTGFKTEVECTLISPNDKFLVGGGGKNDHSVRVWSLPDGENQYVFTGHQGAITSLAICPFNETLATASKDGTVKLWSLSTGENKATLEGHDSTIWQVSITSDGKYLVTVSEDTTIKVWQLATGNLKATLEGHQQSIWCQDISGDGNLLATGGRDNTIRLWSLPDGTPMGVLKTHQKPIRHVKISGDRTFIITASDDHTLKLWKWDLPQLCNLPILTISTPQQKSISDTLINQELTPEEENWLKLMEKLIDTKNKRNSSAELESTLPVDESEE</sequence>
<evidence type="ECO:0000256" key="4">
    <source>
        <dbReference type="ARBA" id="ARBA00022738"/>
    </source>
</evidence>
<dbReference type="InterPro" id="IPR053299">
    <property type="entry name" value="ASTRA_WD_repeat"/>
</dbReference>
<reference evidence="8" key="1">
    <citation type="journal article" date="2013" name="Proc. Natl. Acad. Sci. U.S.A.">
        <title>Improving the coverage of the cyanobacterial phylum using diversity-driven genome sequencing.</title>
        <authorList>
            <person name="Shih P.M."/>
            <person name="Wu D."/>
            <person name="Latifi A."/>
            <person name="Axen S.D."/>
            <person name="Fewer D.P."/>
            <person name="Talla E."/>
            <person name="Calteau A."/>
            <person name="Cai F."/>
            <person name="Tandeau de Marsac N."/>
            <person name="Rippka R."/>
            <person name="Herdman M."/>
            <person name="Sivonen K."/>
            <person name="Coursin T."/>
            <person name="Laurent T."/>
            <person name="Goodwin L."/>
            <person name="Nolan M."/>
            <person name="Davenport K.W."/>
            <person name="Han C.S."/>
            <person name="Rubin E.M."/>
            <person name="Eisen J.A."/>
            <person name="Woyke T."/>
            <person name="Gugger M."/>
            <person name="Kerfeld C.A."/>
        </authorList>
    </citation>
    <scope>NUCLEOTIDE SEQUENCE [LARGE SCALE GENOMIC DNA]</scope>
    <source>
        <strain evidence="8">ATCC 29140 / PCC 7202</strain>
    </source>
</reference>
<dbReference type="SUPFAM" id="SSF48371">
    <property type="entry name" value="ARM repeat"/>
    <property type="match status" value="1"/>
</dbReference>
<dbReference type="HOGENOM" id="CLU_376733_0_0_3"/>
<keyword evidence="1" id="KW-0042">Antenna complex</keyword>
<dbReference type="InterPro" id="IPR011989">
    <property type="entry name" value="ARM-like"/>
</dbReference>
<evidence type="ECO:0000256" key="3">
    <source>
        <dbReference type="ARBA" id="ARBA00022737"/>
    </source>
</evidence>
<name>K9YJD7_CYASC</name>
<dbReference type="Gene3D" id="2.130.10.10">
    <property type="entry name" value="YVTN repeat-like/Quinoprotein amine dehydrogenase"/>
    <property type="match status" value="2"/>
</dbReference>
<dbReference type="PANTHER" id="PTHR44156">
    <property type="entry name" value="SUPERNUMERARY LIMBS, ISOFORM B-RELATED"/>
    <property type="match status" value="1"/>
</dbReference>
<dbReference type="InterPro" id="IPR015943">
    <property type="entry name" value="WD40/YVTN_repeat-like_dom_sf"/>
</dbReference>
<evidence type="ECO:0000256" key="6">
    <source>
        <dbReference type="SAM" id="MobiDB-lite"/>
    </source>
</evidence>
<dbReference type="Pfam" id="PF00400">
    <property type="entry name" value="WD40"/>
    <property type="match status" value="8"/>
</dbReference>
<dbReference type="eggNOG" id="COG2319">
    <property type="taxonomic scope" value="Bacteria"/>
</dbReference>
<dbReference type="CDD" id="cd00200">
    <property type="entry name" value="WD40"/>
    <property type="match status" value="1"/>
</dbReference>
<dbReference type="SUPFAM" id="SSF50998">
    <property type="entry name" value="Quinoprotein alcohol dehydrogenase-like"/>
    <property type="match status" value="1"/>
</dbReference>
<accession>K9YJD7</accession>
<keyword evidence="3" id="KW-0677">Repeat</keyword>
<dbReference type="InterPro" id="IPR016024">
    <property type="entry name" value="ARM-type_fold"/>
</dbReference>
<dbReference type="KEGG" id="csn:Cyast_0546"/>
<dbReference type="SUPFAM" id="SSF50978">
    <property type="entry name" value="WD40 repeat-like"/>
    <property type="match status" value="1"/>
</dbReference>
<dbReference type="STRING" id="292563.Cyast_0546"/>
<dbReference type="InterPro" id="IPR001680">
    <property type="entry name" value="WD40_rpt"/>
</dbReference>
<proteinExistence type="predicted"/>
<keyword evidence="8" id="KW-1185">Reference proteome</keyword>
<evidence type="ECO:0000256" key="1">
    <source>
        <dbReference type="ARBA" id="ARBA00022549"/>
    </source>
</evidence>
<dbReference type="Proteomes" id="UP000010483">
    <property type="component" value="Chromosome"/>
</dbReference>
<evidence type="ECO:0000256" key="5">
    <source>
        <dbReference type="PROSITE-ProRule" id="PRU00221"/>
    </source>
</evidence>
<dbReference type="InterPro" id="IPR011047">
    <property type="entry name" value="Quinoprotein_ADH-like_sf"/>
</dbReference>
<dbReference type="AlphaFoldDB" id="K9YJD7"/>
<dbReference type="SMART" id="SM00320">
    <property type="entry name" value="WD40"/>
    <property type="match status" value="8"/>
</dbReference>
<protein>
    <submittedName>
        <fullName evidence="7">WD40 repeat, subgroup</fullName>
    </submittedName>
</protein>
<dbReference type="GO" id="GO:0030089">
    <property type="term" value="C:phycobilisome"/>
    <property type="evidence" value="ECO:0007669"/>
    <property type="project" value="UniProtKB-KW"/>
</dbReference>
<dbReference type="PROSITE" id="PS50082">
    <property type="entry name" value="WD_REPEATS_2"/>
    <property type="match status" value="6"/>
</dbReference>
<dbReference type="Gene3D" id="1.25.10.10">
    <property type="entry name" value="Leucine-rich Repeat Variant"/>
    <property type="match status" value="1"/>
</dbReference>
<feature type="repeat" description="WD" evidence="5">
    <location>
        <begin position="593"/>
        <end position="634"/>
    </location>
</feature>
<keyword evidence="4" id="KW-0605">Phycobilisome</keyword>
<evidence type="ECO:0000313" key="8">
    <source>
        <dbReference type="Proteomes" id="UP000010483"/>
    </source>
</evidence>
<gene>
    <name evidence="7" type="ordered locus">Cyast_0546</name>
</gene>
<organism evidence="7 8">
    <name type="scientific">Cyanobacterium stanieri (strain ATCC 29140 / PCC 7202)</name>
    <dbReference type="NCBI Taxonomy" id="292563"/>
    <lineage>
        <taxon>Bacteria</taxon>
        <taxon>Bacillati</taxon>
        <taxon>Cyanobacteriota</taxon>
        <taxon>Cyanophyceae</taxon>
        <taxon>Oscillatoriophycideae</taxon>
        <taxon>Chroococcales</taxon>
        <taxon>Geminocystaceae</taxon>
        <taxon>Cyanobacterium</taxon>
    </lineage>
</organism>
<evidence type="ECO:0000313" key="7">
    <source>
        <dbReference type="EMBL" id="AFZ46525.1"/>
    </source>
</evidence>